<dbReference type="RefSeq" id="XP_016247620.1">
    <property type="nucleotide sequence ID" value="XM_016394201.1"/>
</dbReference>
<evidence type="ECO:0000313" key="2">
    <source>
        <dbReference type="Proteomes" id="UP000054466"/>
    </source>
</evidence>
<dbReference type="AlphaFoldDB" id="A0A0D2CUT1"/>
<evidence type="ECO:0000313" key="1">
    <source>
        <dbReference type="EMBL" id="KIW27404.1"/>
    </source>
</evidence>
<dbReference type="GeneID" id="27346336"/>
<name>A0A0D2CUT1_9EURO</name>
<dbReference type="Proteomes" id="UP000054466">
    <property type="component" value="Unassembled WGS sequence"/>
</dbReference>
<gene>
    <name evidence="1" type="ORF">PV07_07142</name>
</gene>
<protein>
    <submittedName>
        <fullName evidence="1">Uncharacterized protein</fullName>
    </submittedName>
</protein>
<accession>A0A0D2CUT1</accession>
<keyword evidence="2" id="KW-1185">Reference proteome</keyword>
<dbReference type="HOGENOM" id="CLU_1107008_0_0_1"/>
<proteinExistence type="predicted"/>
<organism evidence="1 2">
    <name type="scientific">Cladophialophora immunda</name>
    <dbReference type="NCBI Taxonomy" id="569365"/>
    <lineage>
        <taxon>Eukaryota</taxon>
        <taxon>Fungi</taxon>
        <taxon>Dikarya</taxon>
        <taxon>Ascomycota</taxon>
        <taxon>Pezizomycotina</taxon>
        <taxon>Eurotiomycetes</taxon>
        <taxon>Chaetothyriomycetidae</taxon>
        <taxon>Chaetothyriales</taxon>
        <taxon>Herpotrichiellaceae</taxon>
        <taxon>Cladophialophora</taxon>
    </lineage>
</organism>
<sequence length="251" mass="28002">MHLLSGFIHPACNSTDLSVSTGAGLRPAPDVQASLGVFASSYLVPKVPLSLSYAHTDWVFHQRRVLLPPNEFTMLYSTKIAVCCLRHVMKTLPVTRLGRTVCVAPNGLASTQTNRQLTCSSRICRCILRTNGVMFGYGCSLPCIICKATVPETDRDLGSLNSGLNRDLLDRGAREFILYQTFVVRTRIRVACDWLESENRPDLQRLLSKLSLLNKVGKLRDSWAGSYTHDLIEATPPRPQNKAFSEYQKEM</sequence>
<dbReference type="EMBL" id="KN847043">
    <property type="protein sequence ID" value="KIW27404.1"/>
    <property type="molecule type" value="Genomic_DNA"/>
</dbReference>
<dbReference type="VEuPathDB" id="FungiDB:PV07_07142"/>
<reference evidence="1 2" key="1">
    <citation type="submission" date="2015-01" db="EMBL/GenBank/DDBJ databases">
        <title>The Genome Sequence of Cladophialophora immunda CBS83496.</title>
        <authorList>
            <consortium name="The Broad Institute Genomics Platform"/>
            <person name="Cuomo C."/>
            <person name="de Hoog S."/>
            <person name="Gorbushina A."/>
            <person name="Stielow B."/>
            <person name="Teixiera M."/>
            <person name="Abouelleil A."/>
            <person name="Chapman S.B."/>
            <person name="Priest M."/>
            <person name="Young S.K."/>
            <person name="Wortman J."/>
            <person name="Nusbaum C."/>
            <person name="Birren B."/>
        </authorList>
    </citation>
    <scope>NUCLEOTIDE SEQUENCE [LARGE SCALE GENOMIC DNA]</scope>
    <source>
        <strain evidence="1 2">CBS 83496</strain>
    </source>
</reference>